<sequence length="260" mass="30025">MAAEEMIEKLAEYDGKDQSVELFQHASLCTMEIILQCAFSGGGMSDKTKEDYLEAVKRIGDLMVEVIKNTLYYIFPTIYYLSPGGREFHRVCDFVHDTANSVIRKRREELERDPETLAEKKRLDFIDILLTARDEDGRGMTDDEIREQVDTFLFAGHDTTSSTLCWTLYSLAQHPDHQQKVQEEVEEVLSGRDGSTIEWEDLNKLTYLTMCMKESMRLHIIVHLISRTTTEDTVINDVPIPKDTYVAIHLYGLHHNPDVW</sequence>
<dbReference type="Gene3D" id="1.10.630.10">
    <property type="entry name" value="Cytochrome P450"/>
    <property type="match status" value="1"/>
</dbReference>
<evidence type="ECO:0000313" key="2">
    <source>
        <dbReference type="Proteomes" id="UP000515135"/>
    </source>
</evidence>
<dbReference type="PANTHER" id="PTHR24291:SF201">
    <property type="entry name" value="CYTOCHROME P450, FAMILY 4, SUBFAMILY B, POLYPEPTIDE 7"/>
    <property type="match status" value="1"/>
</dbReference>
<gene>
    <name evidence="3" type="primary">LOC109482512</name>
</gene>
<proteinExistence type="inferred from homology"/>
<dbReference type="PRINTS" id="PR00385">
    <property type="entry name" value="P450"/>
</dbReference>
<reference evidence="3" key="1">
    <citation type="submission" date="2025-08" db="UniProtKB">
        <authorList>
            <consortium name="RefSeq"/>
        </authorList>
    </citation>
    <scope>IDENTIFICATION</scope>
    <source>
        <tissue evidence="3">Gonad</tissue>
    </source>
</reference>
<dbReference type="Pfam" id="PF00067">
    <property type="entry name" value="p450"/>
    <property type="match status" value="1"/>
</dbReference>
<dbReference type="GO" id="GO:0004497">
    <property type="term" value="F:monooxygenase activity"/>
    <property type="evidence" value="ECO:0007669"/>
    <property type="project" value="InterPro"/>
</dbReference>
<dbReference type="GO" id="GO:0020037">
    <property type="term" value="F:heme binding"/>
    <property type="evidence" value="ECO:0007669"/>
    <property type="project" value="InterPro"/>
</dbReference>
<name>A0A6P5ABS7_BRABE</name>
<dbReference type="AlphaFoldDB" id="A0A6P5ABS7"/>
<dbReference type="Proteomes" id="UP000515135">
    <property type="component" value="Unplaced"/>
</dbReference>
<dbReference type="InterPro" id="IPR050196">
    <property type="entry name" value="Cytochrome_P450_Monoox"/>
</dbReference>
<evidence type="ECO:0000256" key="1">
    <source>
        <dbReference type="ARBA" id="ARBA00010617"/>
    </source>
</evidence>
<dbReference type="PANTHER" id="PTHR24291">
    <property type="entry name" value="CYTOCHROME P450 FAMILY 4"/>
    <property type="match status" value="1"/>
</dbReference>
<dbReference type="KEGG" id="bbel:109482512"/>
<dbReference type="GeneID" id="109482512"/>
<dbReference type="InterPro" id="IPR036396">
    <property type="entry name" value="Cyt_P450_sf"/>
</dbReference>
<dbReference type="InterPro" id="IPR002401">
    <property type="entry name" value="Cyt_P450_E_grp-I"/>
</dbReference>
<dbReference type="InterPro" id="IPR001128">
    <property type="entry name" value="Cyt_P450"/>
</dbReference>
<accession>A0A6P5ABS7</accession>
<dbReference type="RefSeq" id="XP_019640802.1">
    <property type="nucleotide sequence ID" value="XM_019785243.1"/>
</dbReference>
<dbReference type="OrthoDB" id="1470350at2759"/>
<dbReference type="PRINTS" id="PR00463">
    <property type="entry name" value="EP450I"/>
</dbReference>
<dbReference type="GO" id="GO:0016705">
    <property type="term" value="F:oxidoreductase activity, acting on paired donors, with incorporation or reduction of molecular oxygen"/>
    <property type="evidence" value="ECO:0007669"/>
    <property type="project" value="InterPro"/>
</dbReference>
<evidence type="ECO:0000313" key="3">
    <source>
        <dbReference type="RefSeq" id="XP_019640802.1"/>
    </source>
</evidence>
<keyword evidence="2" id="KW-1185">Reference proteome</keyword>
<protein>
    <submittedName>
        <fullName evidence="3">Cytochrome P450 4A10-like</fullName>
    </submittedName>
</protein>
<dbReference type="GO" id="GO:0005506">
    <property type="term" value="F:iron ion binding"/>
    <property type="evidence" value="ECO:0007669"/>
    <property type="project" value="InterPro"/>
</dbReference>
<dbReference type="SUPFAM" id="SSF48264">
    <property type="entry name" value="Cytochrome P450"/>
    <property type="match status" value="1"/>
</dbReference>
<comment type="similarity">
    <text evidence="1">Belongs to the cytochrome P450 family.</text>
</comment>
<organism evidence="2 3">
    <name type="scientific">Branchiostoma belcheri</name>
    <name type="common">Amphioxus</name>
    <dbReference type="NCBI Taxonomy" id="7741"/>
    <lineage>
        <taxon>Eukaryota</taxon>
        <taxon>Metazoa</taxon>
        <taxon>Chordata</taxon>
        <taxon>Cephalochordata</taxon>
        <taxon>Leptocardii</taxon>
        <taxon>Amphioxiformes</taxon>
        <taxon>Branchiostomatidae</taxon>
        <taxon>Branchiostoma</taxon>
    </lineage>
</organism>